<dbReference type="GO" id="GO:0051301">
    <property type="term" value="P:cell division"/>
    <property type="evidence" value="ECO:0007669"/>
    <property type="project" value="UniProtKB-KW"/>
</dbReference>
<evidence type="ECO:0000259" key="13">
    <source>
        <dbReference type="Pfam" id="PF02875"/>
    </source>
</evidence>
<evidence type="ECO:0000313" key="16">
    <source>
        <dbReference type="Proteomes" id="UP000075391"/>
    </source>
</evidence>
<dbReference type="EMBL" id="LUKF01000016">
    <property type="protein sequence ID" value="KYG62153.1"/>
    <property type="molecule type" value="Genomic_DNA"/>
</dbReference>
<organism evidence="15 16">
    <name type="scientific">Bdellovibrio bacteriovorus</name>
    <dbReference type="NCBI Taxonomy" id="959"/>
    <lineage>
        <taxon>Bacteria</taxon>
        <taxon>Pseudomonadati</taxon>
        <taxon>Bdellovibrionota</taxon>
        <taxon>Bdellovibrionia</taxon>
        <taxon>Bdellovibrionales</taxon>
        <taxon>Pseudobdellovibrionaceae</taxon>
        <taxon>Bdellovibrio</taxon>
    </lineage>
</organism>
<feature type="domain" description="Mur ligase N-terminal catalytic" evidence="12">
    <location>
        <begin position="25"/>
        <end position="97"/>
    </location>
</feature>
<comment type="similarity">
    <text evidence="10">Belongs to the MurCDEF family. MurF subfamily.</text>
</comment>
<dbReference type="OrthoDB" id="5288039at2"/>
<dbReference type="GO" id="GO:0009252">
    <property type="term" value="P:peptidoglycan biosynthetic process"/>
    <property type="evidence" value="ECO:0007669"/>
    <property type="project" value="UniProtKB-UniRule"/>
</dbReference>
<feature type="binding site" evidence="10">
    <location>
        <begin position="114"/>
        <end position="120"/>
    </location>
    <ligand>
        <name>ATP</name>
        <dbReference type="ChEBI" id="CHEBI:30616"/>
    </ligand>
</feature>
<dbReference type="GO" id="GO:0047480">
    <property type="term" value="F:UDP-N-acetylmuramoyl-tripeptide-D-alanyl-D-alanine ligase activity"/>
    <property type="evidence" value="ECO:0007669"/>
    <property type="project" value="UniProtKB-UniRule"/>
</dbReference>
<dbReference type="PANTHER" id="PTHR43024:SF1">
    <property type="entry name" value="UDP-N-ACETYLMURAMOYL-TRIPEPTIDE--D-ALANYL-D-ALANINE LIGASE"/>
    <property type="match status" value="1"/>
</dbReference>
<evidence type="ECO:0000256" key="2">
    <source>
        <dbReference type="ARBA" id="ARBA00022598"/>
    </source>
</evidence>
<evidence type="ECO:0000256" key="9">
    <source>
        <dbReference type="ARBA" id="ARBA00023316"/>
    </source>
</evidence>
<reference evidence="15 16" key="1">
    <citation type="submission" date="2016-03" db="EMBL/GenBank/DDBJ databases">
        <authorList>
            <person name="Ploux O."/>
        </authorList>
    </citation>
    <scope>NUCLEOTIDE SEQUENCE [LARGE SCALE GENOMIC DNA]</scope>
    <source>
        <strain evidence="15 16">BER2</strain>
    </source>
</reference>
<keyword evidence="1 10" id="KW-0963">Cytoplasm</keyword>
<evidence type="ECO:0000256" key="8">
    <source>
        <dbReference type="ARBA" id="ARBA00023306"/>
    </source>
</evidence>
<dbReference type="InterPro" id="IPR036565">
    <property type="entry name" value="Mur-like_cat_sf"/>
</dbReference>
<dbReference type="SUPFAM" id="SSF53244">
    <property type="entry name" value="MurD-like peptide ligases, peptide-binding domain"/>
    <property type="match status" value="1"/>
</dbReference>
<evidence type="ECO:0000256" key="6">
    <source>
        <dbReference type="ARBA" id="ARBA00022960"/>
    </source>
</evidence>
<accession>A0A150WGT0</accession>
<dbReference type="InterPro" id="IPR000713">
    <property type="entry name" value="Mur_ligase_N"/>
</dbReference>
<dbReference type="AlphaFoldDB" id="A0A150WGT0"/>
<evidence type="ECO:0000256" key="7">
    <source>
        <dbReference type="ARBA" id="ARBA00022984"/>
    </source>
</evidence>
<dbReference type="NCBIfam" id="TIGR01143">
    <property type="entry name" value="murF"/>
    <property type="match status" value="1"/>
</dbReference>
<keyword evidence="6 10" id="KW-0133">Cell shape</keyword>
<evidence type="ECO:0000313" key="15">
    <source>
        <dbReference type="EMBL" id="KYG62153.1"/>
    </source>
</evidence>
<dbReference type="InterPro" id="IPR036615">
    <property type="entry name" value="Mur_ligase_C_dom_sf"/>
</dbReference>
<comment type="subcellular location">
    <subcellularLocation>
        <location evidence="10 11">Cytoplasm</location>
    </subcellularLocation>
</comment>
<gene>
    <name evidence="10" type="primary">murF</name>
    <name evidence="15" type="ORF">AZI85_08120</name>
</gene>
<dbReference type="Gene3D" id="3.40.1190.10">
    <property type="entry name" value="Mur-like, catalytic domain"/>
    <property type="match status" value="1"/>
</dbReference>
<evidence type="ECO:0000256" key="1">
    <source>
        <dbReference type="ARBA" id="ARBA00022490"/>
    </source>
</evidence>
<evidence type="ECO:0000256" key="3">
    <source>
        <dbReference type="ARBA" id="ARBA00022618"/>
    </source>
</evidence>
<dbReference type="GO" id="GO:0071555">
    <property type="term" value="P:cell wall organization"/>
    <property type="evidence" value="ECO:0007669"/>
    <property type="project" value="UniProtKB-KW"/>
</dbReference>
<keyword evidence="8 10" id="KW-0131">Cell cycle</keyword>
<comment type="catalytic activity">
    <reaction evidence="10 11">
        <text>D-alanyl-D-alanine + UDP-N-acetyl-alpha-D-muramoyl-L-alanyl-gamma-D-glutamyl-meso-2,6-diaminopimelate + ATP = UDP-N-acetyl-alpha-D-muramoyl-L-alanyl-gamma-D-glutamyl-meso-2,6-diaminopimeloyl-D-alanyl-D-alanine + ADP + phosphate + H(+)</text>
        <dbReference type="Rhea" id="RHEA:28374"/>
        <dbReference type="ChEBI" id="CHEBI:15378"/>
        <dbReference type="ChEBI" id="CHEBI:30616"/>
        <dbReference type="ChEBI" id="CHEBI:43474"/>
        <dbReference type="ChEBI" id="CHEBI:57822"/>
        <dbReference type="ChEBI" id="CHEBI:61386"/>
        <dbReference type="ChEBI" id="CHEBI:83905"/>
        <dbReference type="ChEBI" id="CHEBI:456216"/>
        <dbReference type="EC" id="6.3.2.10"/>
    </reaction>
</comment>
<dbReference type="InterPro" id="IPR013221">
    <property type="entry name" value="Mur_ligase_cen"/>
</dbReference>
<dbReference type="Gene3D" id="3.40.1390.10">
    <property type="entry name" value="MurE/MurF, N-terminal domain"/>
    <property type="match status" value="1"/>
</dbReference>
<dbReference type="InterPro" id="IPR035911">
    <property type="entry name" value="MurE/MurF_N"/>
</dbReference>
<dbReference type="Pfam" id="PF08245">
    <property type="entry name" value="Mur_ligase_M"/>
    <property type="match status" value="1"/>
</dbReference>
<evidence type="ECO:0000256" key="4">
    <source>
        <dbReference type="ARBA" id="ARBA00022741"/>
    </source>
</evidence>
<dbReference type="PANTHER" id="PTHR43024">
    <property type="entry name" value="UDP-N-ACETYLMURAMOYL-TRIPEPTIDE--D-ALANYL-D-ALANINE LIGASE"/>
    <property type="match status" value="1"/>
</dbReference>
<dbReference type="InterPro" id="IPR005863">
    <property type="entry name" value="UDP-N-AcMur_synth"/>
</dbReference>
<dbReference type="UniPathway" id="UPA00219"/>
<evidence type="ECO:0000256" key="5">
    <source>
        <dbReference type="ARBA" id="ARBA00022840"/>
    </source>
</evidence>
<keyword evidence="7 10" id="KW-0573">Peptidoglycan synthesis</keyword>
<protein>
    <recommendedName>
        <fullName evidence="10 11">UDP-N-acetylmuramoyl-tripeptide--D-alanyl-D-alanine ligase</fullName>
        <ecNumber evidence="10 11">6.3.2.10</ecNumber>
    </recommendedName>
    <alternativeName>
        <fullName evidence="10">D-alanyl-D-alanine-adding enzyme</fullName>
    </alternativeName>
</protein>
<keyword evidence="4 10" id="KW-0547">Nucleotide-binding</keyword>
<dbReference type="Pfam" id="PF01225">
    <property type="entry name" value="Mur_ligase"/>
    <property type="match status" value="1"/>
</dbReference>
<dbReference type="HAMAP" id="MF_02019">
    <property type="entry name" value="MurF"/>
    <property type="match status" value="1"/>
</dbReference>
<dbReference type="SUPFAM" id="SSF63418">
    <property type="entry name" value="MurE/MurF N-terminal domain"/>
    <property type="match status" value="1"/>
</dbReference>
<evidence type="ECO:0000259" key="12">
    <source>
        <dbReference type="Pfam" id="PF01225"/>
    </source>
</evidence>
<sequence>MRAMDVQTIVKVTGAEALGLKEEKFQGIGTDTRADLKGQLFIALKGEAFDAHQFLDKAVQQGASGLLVHEDSDLVQRLKGQVTILKVPDTLKALQQLGTWARRQSKAIVLGITGSNGKTTTKEFTAALIGSVKKVHYNKGSFNNHWGVPFTLLQIPADAEVAVVEMGMNHAGEITELVHIAEPDVVVCTMVGRAHMEFFGTIEKVAEAKEEIYIASGSNTLRIYNLDNAQTHKMYVRATEKYPHEKLLTFSSEDPRADVHLTIASMSMGELSIKGSISGQSGSARVQVFGSQNLTNLMAAAALGLAAGMTPAQVWSGLPHCKTNWGRNQLVNLKSGAQMIFDAYNANPDSMKALIDNMKLLTVSGRKVGVFGQMRELGSASASLHEELGTWVGQAGFDKVYFIGDDYEAFGKGLQKAGYKNPSLIEKDFKESSGQDLGQFLKSGDIAVVKASRGTKLERFVFPCEPLDFAEKQ</sequence>
<dbReference type="EC" id="6.3.2.10" evidence="10 11"/>
<keyword evidence="2 10" id="KW-0436">Ligase</keyword>
<proteinExistence type="inferred from homology"/>
<name>A0A150WGT0_BDEBC</name>
<keyword evidence="5 10" id="KW-0067">ATP-binding</keyword>
<evidence type="ECO:0000256" key="10">
    <source>
        <dbReference type="HAMAP-Rule" id="MF_02019"/>
    </source>
</evidence>
<dbReference type="GO" id="GO:0008766">
    <property type="term" value="F:UDP-N-acetylmuramoylalanyl-D-glutamyl-2,6-diaminopimelate-D-alanyl-D-alanine ligase activity"/>
    <property type="evidence" value="ECO:0007669"/>
    <property type="project" value="RHEA"/>
</dbReference>
<dbReference type="GO" id="GO:0005737">
    <property type="term" value="C:cytoplasm"/>
    <property type="evidence" value="ECO:0007669"/>
    <property type="project" value="UniProtKB-SubCell"/>
</dbReference>
<keyword evidence="9 10" id="KW-0961">Cell wall biogenesis/degradation</keyword>
<dbReference type="Gene3D" id="3.90.190.20">
    <property type="entry name" value="Mur ligase, C-terminal domain"/>
    <property type="match status" value="1"/>
</dbReference>
<dbReference type="SUPFAM" id="SSF53623">
    <property type="entry name" value="MurD-like peptide ligases, catalytic domain"/>
    <property type="match status" value="1"/>
</dbReference>
<keyword evidence="3 10" id="KW-0132">Cell division</keyword>
<dbReference type="GO" id="GO:0005524">
    <property type="term" value="F:ATP binding"/>
    <property type="evidence" value="ECO:0007669"/>
    <property type="project" value="UniProtKB-UniRule"/>
</dbReference>
<evidence type="ECO:0000256" key="11">
    <source>
        <dbReference type="RuleBase" id="RU004136"/>
    </source>
</evidence>
<comment type="caution">
    <text evidence="15">The sequence shown here is derived from an EMBL/GenBank/DDBJ whole genome shotgun (WGS) entry which is preliminary data.</text>
</comment>
<dbReference type="RefSeq" id="WP_063244261.1">
    <property type="nucleotide sequence ID" value="NZ_LUKF01000016.1"/>
</dbReference>
<dbReference type="InterPro" id="IPR051046">
    <property type="entry name" value="MurCDEF_CellWall_CoF430Synth"/>
</dbReference>
<comment type="function">
    <text evidence="10 11">Involved in cell wall formation. Catalyzes the final step in the synthesis of UDP-N-acetylmuramoyl-pentapeptide, the precursor of murein.</text>
</comment>
<dbReference type="InterPro" id="IPR004101">
    <property type="entry name" value="Mur_ligase_C"/>
</dbReference>
<feature type="domain" description="Mur ligase C-terminal" evidence="13">
    <location>
        <begin position="326"/>
        <end position="453"/>
    </location>
</feature>
<evidence type="ECO:0000259" key="14">
    <source>
        <dbReference type="Pfam" id="PF08245"/>
    </source>
</evidence>
<dbReference type="GO" id="GO:0008360">
    <property type="term" value="P:regulation of cell shape"/>
    <property type="evidence" value="ECO:0007669"/>
    <property type="project" value="UniProtKB-KW"/>
</dbReference>
<dbReference type="Pfam" id="PF02875">
    <property type="entry name" value="Mur_ligase_C"/>
    <property type="match status" value="1"/>
</dbReference>
<feature type="domain" description="Mur ligase central" evidence="14">
    <location>
        <begin position="112"/>
        <end position="303"/>
    </location>
</feature>
<dbReference type="Proteomes" id="UP000075391">
    <property type="component" value="Unassembled WGS sequence"/>
</dbReference>
<comment type="pathway">
    <text evidence="10 11">Cell wall biogenesis; peptidoglycan biosynthesis.</text>
</comment>